<proteinExistence type="predicted"/>
<dbReference type="Proteomes" id="UP001055940">
    <property type="component" value="Chromosome"/>
</dbReference>
<evidence type="ECO:0000313" key="2">
    <source>
        <dbReference type="Proteomes" id="UP001055940"/>
    </source>
</evidence>
<organism evidence="1 2">
    <name type="scientific">Nocardiopsis exhalans</name>
    <dbReference type="NCBI Taxonomy" id="163604"/>
    <lineage>
        <taxon>Bacteria</taxon>
        <taxon>Bacillati</taxon>
        <taxon>Actinomycetota</taxon>
        <taxon>Actinomycetes</taxon>
        <taxon>Streptosporangiales</taxon>
        <taxon>Nocardiopsidaceae</taxon>
        <taxon>Nocardiopsis</taxon>
    </lineage>
</organism>
<gene>
    <name evidence="1" type="ORF">NE857_22420</name>
</gene>
<dbReference type="EMBL" id="CP099837">
    <property type="protein sequence ID" value="USY18072.1"/>
    <property type="molecule type" value="Genomic_DNA"/>
</dbReference>
<evidence type="ECO:0000313" key="1">
    <source>
        <dbReference type="EMBL" id="USY18072.1"/>
    </source>
</evidence>
<protein>
    <submittedName>
        <fullName evidence="1">Uncharacterized protein</fullName>
    </submittedName>
</protein>
<dbReference type="RefSeq" id="WP_254417546.1">
    <property type="nucleotide sequence ID" value="NZ_BAAAJB010000077.1"/>
</dbReference>
<name>A0ABY5D4E7_9ACTN</name>
<keyword evidence="2" id="KW-1185">Reference proteome</keyword>
<reference evidence="1" key="1">
    <citation type="submission" date="2022-06" db="EMBL/GenBank/DDBJ databases">
        <authorList>
            <person name="Ping M."/>
        </authorList>
    </citation>
    <scope>NUCLEOTIDE SEQUENCE</scope>
    <source>
        <strain evidence="1">JCM11759T</strain>
    </source>
</reference>
<accession>A0ABY5D4E7</accession>
<sequence>MAPAEEQHVRTALTKRAGDGRTVRVDVVHTVRHSDLGRQDEAFLVAYLDGDKLGSFYGLSYPKNLPAGATASLGRAAFSAVEAEQIESVLREVRSSLPPDPVRARARLVEAVNAARDTAAAAAERAHDAGELDPYLSPRGASGRHEQAVTDAVQALAEFDREHPELVAALERRRQQDLRRWAQQ</sequence>